<feature type="transmembrane region" description="Helical" evidence="1">
    <location>
        <begin position="44"/>
        <end position="64"/>
    </location>
</feature>
<dbReference type="InParanoid" id="A0A1W0VRY6"/>
<feature type="transmembrane region" description="Helical" evidence="1">
    <location>
        <begin position="134"/>
        <end position="153"/>
    </location>
</feature>
<keyword evidence="3" id="KW-1185">Reference proteome</keyword>
<dbReference type="EMBL" id="CM000769">
    <property type="protein sequence ID" value="OQU76015.1"/>
    <property type="molecule type" value="Genomic_DNA"/>
</dbReference>
<accession>A0A1W0VRY6</accession>
<feature type="transmembrane region" description="Helical" evidence="1">
    <location>
        <begin position="102"/>
        <end position="128"/>
    </location>
</feature>
<sequence length="280" mass="28003">MASSLVPGIIVVALGAGVLGFPDALRVLLLDDVAGRRRSPLTDIAICVLAMAVALGAMLLARFVRKAARAGGGDAHAPGAPPPPPPCTDCFAQMTLVMSLGVAFLVSACLLVDAGGLGLLNLVVAGIARKMKSPVIAVLATGAAALSCARPLLRVFREEDHSHGTGTGQVASFTGAAAFLLAVSIQRGSIVGVAAVVGTVLLLARFAFTRRARNADAGGAGGRAAPAPASAAGTQRVGGKLTGLAPYLAVVSFVALLCYLVLTTYAPLESGPDGANSKYP</sequence>
<organism evidence="2 3">
    <name type="scientific">Sorghum bicolor</name>
    <name type="common">Sorghum</name>
    <name type="synonym">Sorghum vulgare</name>
    <dbReference type="NCBI Taxonomy" id="4558"/>
    <lineage>
        <taxon>Eukaryota</taxon>
        <taxon>Viridiplantae</taxon>
        <taxon>Streptophyta</taxon>
        <taxon>Embryophyta</taxon>
        <taxon>Tracheophyta</taxon>
        <taxon>Spermatophyta</taxon>
        <taxon>Magnoliopsida</taxon>
        <taxon>Liliopsida</taxon>
        <taxon>Poales</taxon>
        <taxon>Poaceae</taxon>
        <taxon>PACMAD clade</taxon>
        <taxon>Panicoideae</taxon>
        <taxon>Andropogonodae</taxon>
        <taxon>Andropogoneae</taxon>
        <taxon>Sorghinae</taxon>
        <taxon>Sorghum</taxon>
    </lineage>
</organism>
<dbReference type="Gramene" id="OQU76015">
    <property type="protein sequence ID" value="OQU76015"/>
    <property type="gene ID" value="SORBI_3010G075600"/>
</dbReference>
<feature type="transmembrane region" description="Helical" evidence="1">
    <location>
        <begin position="165"/>
        <end position="183"/>
    </location>
</feature>
<protein>
    <submittedName>
        <fullName evidence="2">Uncharacterized protein</fullName>
    </submittedName>
</protein>
<dbReference type="eggNOG" id="ENOG502R4FU">
    <property type="taxonomic scope" value="Eukaryota"/>
</dbReference>
<reference evidence="3" key="2">
    <citation type="journal article" date="2018" name="Plant J.">
        <title>The Sorghum bicolor reference genome: improved assembly, gene annotations, a transcriptome atlas, and signatures of genome organization.</title>
        <authorList>
            <person name="McCormick R.F."/>
            <person name="Truong S.K."/>
            <person name="Sreedasyam A."/>
            <person name="Jenkins J."/>
            <person name="Shu S."/>
            <person name="Sims D."/>
            <person name="Kennedy M."/>
            <person name="Amirebrahimi M."/>
            <person name="Weers B.D."/>
            <person name="McKinley B."/>
            <person name="Mattison A."/>
            <person name="Morishige D.T."/>
            <person name="Grimwood J."/>
            <person name="Schmutz J."/>
            <person name="Mullet J.E."/>
        </authorList>
    </citation>
    <scope>NUCLEOTIDE SEQUENCE [LARGE SCALE GENOMIC DNA]</scope>
    <source>
        <strain evidence="3">cv. BTx623</strain>
    </source>
</reference>
<name>A0A1W0VRY6_SORBI</name>
<dbReference type="OMA" id="HAARCIS"/>
<gene>
    <name evidence="2" type="ORF">SORBI_3010G075600</name>
</gene>
<feature type="transmembrane region" description="Helical" evidence="1">
    <location>
        <begin position="244"/>
        <end position="262"/>
    </location>
</feature>
<dbReference type="AlphaFoldDB" id="A0A1W0VRY6"/>
<feature type="transmembrane region" description="Helical" evidence="1">
    <location>
        <begin position="189"/>
        <end position="208"/>
    </location>
</feature>
<proteinExistence type="predicted"/>
<evidence type="ECO:0000313" key="3">
    <source>
        <dbReference type="Proteomes" id="UP000000768"/>
    </source>
</evidence>
<keyword evidence="1" id="KW-0812">Transmembrane</keyword>
<dbReference type="Proteomes" id="UP000000768">
    <property type="component" value="Chromosome 10"/>
</dbReference>
<keyword evidence="1" id="KW-0472">Membrane</keyword>
<keyword evidence="1" id="KW-1133">Transmembrane helix</keyword>
<reference evidence="2 3" key="1">
    <citation type="journal article" date="2009" name="Nature">
        <title>The Sorghum bicolor genome and the diversification of grasses.</title>
        <authorList>
            <person name="Paterson A.H."/>
            <person name="Bowers J.E."/>
            <person name="Bruggmann R."/>
            <person name="Dubchak I."/>
            <person name="Grimwood J."/>
            <person name="Gundlach H."/>
            <person name="Haberer G."/>
            <person name="Hellsten U."/>
            <person name="Mitros T."/>
            <person name="Poliakov A."/>
            <person name="Schmutz J."/>
            <person name="Spannagl M."/>
            <person name="Tang H."/>
            <person name="Wang X."/>
            <person name="Wicker T."/>
            <person name="Bharti A.K."/>
            <person name="Chapman J."/>
            <person name="Feltus F.A."/>
            <person name="Gowik U."/>
            <person name="Grigoriev I.V."/>
            <person name="Lyons E."/>
            <person name="Maher C.A."/>
            <person name="Martis M."/>
            <person name="Narechania A."/>
            <person name="Otillar R.P."/>
            <person name="Penning B.W."/>
            <person name="Salamov A.A."/>
            <person name="Wang Y."/>
            <person name="Zhang L."/>
            <person name="Carpita N.C."/>
            <person name="Freeling M."/>
            <person name="Gingle A.R."/>
            <person name="Hash C.T."/>
            <person name="Keller B."/>
            <person name="Klein P."/>
            <person name="Kresovich S."/>
            <person name="McCann M.C."/>
            <person name="Ming R."/>
            <person name="Peterson D.G."/>
            <person name="Mehboob-ur-Rahman"/>
            <person name="Ware D."/>
            <person name="Westhoff P."/>
            <person name="Mayer K.F."/>
            <person name="Messing J."/>
            <person name="Rokhsar D.S."/>
        </authorList>
    </citation>
    <scope>NUCLEOTIDE SEQUENCE [LARGE SCALE GENOMIC DNA]</scope>
    <source>
        <strain evidence="3">cv. BTx623</strain>
    </source>
</reference>
<evidence type="ECO:0000256" key="1">
    <source>
        <dbReference type="SAM" id="Phobius"/>
    </source>
</evidence>
<evidence type="ECO:0000313" key="2">
    <source>
        <dbReference type="EMBL" id="OQU76015.1"/>
    </source>
</evidence>